<keyword evidence="1" id="KW-0812">Transmembrane</keyword>
<keyword evidence="1" id="KW-0472">Membrane</keyword>
<evidence type="ECO:0000313" key="3">
    <source>
        <dbReference type="Proteomes" id="UP000287527"/>
    </source>
</evidence>
<dbReference type="AlphaFoldDB" id="A0A3S3SEJ7"/>
<protein>
    <submittedName>
        <fullName evidence="2">Uncharacterized protein</fullName>
    </submittedName>
</protein>
<accession>A0A3S3SEJ7</accession>
<gene>
    <name evidence="2" type="ORF">EPI11_10275</name>
</gene>
<dbReference type="NCBIfam" id="NF041635">
    <property type="entry name" value="STM3941_fam"/>
    <property type="match status" value="1"/>
</dbReference>
<dbReference type="RefSeq" id="WP_128389881.1">
    <property type="nucleotide sequence ID" value="NZ_SBII01000006.1"/>
</dbReference>
<feature type="transmembrane region" description="Helical" evidence="1">
    <location>
        <begin position="40"/>
        <end position="61"/>
    </location>
</feature>
<feature type="transmembrane region" description="Helical" evidence="1">
    <location>
        <begin position="12"/>
        <end position="34"/>
    </location>
</feature>
<reference evidence="2 3" key="1">
    <citation type="submission" date="2019-01" db="EMBL/GenBank/DDBJ databases">
        <title>Flavobacterium sp. nov.,isolated from freshwater.</title>
        <authorList>
            <person name="Zhang R."/>
            <person name="Du Z.-J."/>
        </authorList>
    </citation>
    <scope>NUCLEOTIDE SEQUENCE [LARGE SCALE GENOMIC DNA]</scope>
    <source>
        <strain evidence="2 3">1E403</strain>
    </source>
</reference>
<keyword evidence="1" id="KW-1133">Transmembrane helix</keyword>
<evidence type="ECO:0000313" key="2">
    <source>
        <dbReference type="EMBL" id="RWX00254.1"/>
    </source>
</evidence>
<sequence>MTTIEIPINKSRIVLLPFLFISVITPAILFAYYLSLDGIFSIKLILVLVIAIPVLLLVLWIGTKKIISKKPGLVLDNMGVLDNANLSETGIIPWNNISQVNMVNHQYSYFIILHLKNSDSILNKLQSTRLRLAKNNIQAFGSPVAINVSNLKIDRFELLEILNNKTLL</sequence>
<dbReference type="OrthoDB" id="6028159at2"/>
<name>A0A3S3SEJ7_9FLAO</name>
<proteinExistence type="predicted"/>
<dbReference type="EMBL" id="SBII01000006">
    <property type="protein sequence ID" value="RWX00254.1"/>
    <property type="molecule type" value="Genomic_DNA"/>
</dbReference>
<dbReference type="Proteomes" id="UP000287527">
    <property type="component" value="Unassembled WGS sequence"/>
</dbReference>
<keyword evidence="3" id="KW-1185">Reference proteome</keyword>
<comment type="caution">
    <text evidence="2">The sequence shown here is derived from an EMBL/GenBank/DDBJ whole genome shotgun (WGS) entry which is preliminary data.</text>
</comment>
<dbReference type="InterPro" id="IPR048136">
    <property type="entry name" value="STM3941-like"/>
</dbReference>
<organism evidence="2 3">
    <name type="scientific">Flavobacterium cerinum</name>
    <dbReference type="NCBI Taxonomy" id="2502784"/>
    <lineage>
        <taxon>Bacteria</taxon>
        <taxon>Pseudomonadati</taxon>
        <taxon>Bacteroidota</taxon>
        <taxon>Flavobacteriia</taxon>
        <taxon>Flavobacteriales</taxon>
        <taxon>Flavobacteriaceae</taxon>
        <taxon>Flavobacterium</taxon>
    </lineage>
</organism>
<evidence type="ECO:0000256" key="1">
    <source>
        <dbReference type="SAM" id="Phobius"/>
    </source>
</evidence>